<dbReference type="Pfam" id="PF08447">
    <property type="entry name" value="PAS_3"/>
    <property type="match status" value="1"/>
</dbReference>
<proteinExistence type="predicted"/>
<evidence type="ECO:0000259" key="6">
    <source>
        <dbReference type="PROSITE" id="PS50113"/>
    </source>
</evidence>
<dbReference type="PANTHER" id="PTHR43547:SF2">
    <property type="entry name" value="HYBRID SIGNAL TRANSDUCTION HISTIDINE KINASE C"/>
    <property type="match status" value="1"/>
</dbReference>
<dbReference type="SUPFAM" id="SSF55874">
    <property type="entry name" value="ATPase domain of HSP90 chaperone/DNA topoisomerase II/histidine kinase"/>
    <property type="match status" value="1"/>
</dbReference>
<dbReference type="InterPro" id="IPR013655">
    <property type="entry name" value="PAS_fold_3"/>
</dbReference>
<dbReference type="PROSITE" id="PS50112">
    <property type="entry name" value="PAS"/>
    <property type="match status" value="2"/>
</dbReference>
<dbReference type="Proteomes" id="UP001233535">
    <property type="component" value="Unassembled WGS sequence"/>
</dbReference>
<feature type="domain" description="PAS" evidence="5">
    <location>
        <begin position="304"/>
        <end position="374"/>
    </location>
</feature>
<dbReference type="InterPro" id="IPR013656">
    <property type="entry name" value="PAS_4"/>
</dbReference>
<dbReference type="InterPro" id="IPR000700">
    <property type="entry name" value="PAS-assoc_C"/>
</dbReference>
<dbReference type="Pfam" id="PF00512">
    <property type="entry name" value="HisKA"/>
    <property type="match status" value="1"/>
</dbReference>
<dbReference type="CDD" id="cd00075">
    <property type="entry name" value="HATPase"/>
    <property type="match status" value="1"/>
</dbReference>
<evidence type="ECO:0000313" key="7">
    <source>
        <dbReference type="EMBL" id="MDR0183239.1"/>
    </source>
</evidence>
<accession>A0ABU1CDH7</accession>
<keyword evidence="8" id="KW-1185">Reference proteome</keyword>
<gene>
    <name evidence="7" type="ORF">P8609_09690</name>
</gene>
<dbReference type="InterPro" id="IPR004358">
    <property type="entry name" value="Sig_transdc_His_kin-like_C"/>
</dbReference>
<dbReference type="Gene3D" id="3.30.450.20">
    <property type="entry name" value="PAS domain"/>
    <property type="match status" value="3"/>
</dbReference>
<dbReference type="InterPro" id="IPR001610">
    <property type="entry name" value="PAC"/>
</dbReference>
<dbReference type="SMART" id="SM00091">
    <property type="entry name" value="PAS"/>
    <property type="match status" value="3"/>
</dbReference>
<dbReference type="InterPro" id="IPR005467">
    <property type="entry name" value="His_kinase_dom"/>
</dbReference>
<dbReference type="InterPro" id="IPR003661">
    <property type="entry name" value="HisK_dim/P_dom"/>
</dbReference>
<evidence type="ECO:0000259" key="5">
    <source>
        <dbReference type="PROSITE" id="PS50112"/>
    </source>
</evidence>
<dbReference type="Pfam" id="PF08448">
    <property type="entry name" value="PAS_4"/>
    <property type="match status" value="2"/>
</dbReference>
<name>A0ABU1CDH7_9GAMM</name>
<dbReference type="PROSITE" id="PS50109">
    <property type="entry name" value="HIS_KIN"/>
    <property type="match status" value="1"/>
</dbReference>
<comment type="caution">
    <text evidence="7">The sequence shown here is derived from an EMBL/GenBank/DDBJ whole genome shotgun (WGS) entry which is preliminary data.</text>
</comment>
<evidence type="ECO:0000256" key="3">
    <source>
        <dbReference type="ARBA" id="ARBA00022553"/>
    </source>
</evidence>
<reference evidence="7 8" key="1">
    <citation type="submission" date="2023-04" db="EMBL/GenBank/DDBJ databases">
        <title>Lysobacter sp. strain UC isolated from soil sample.</title>
        <authorList>
            <person name="Choksket S."/>
            <person name="Harshvardhan F."/>
            <person name="Rana R."/>
            <person name="Patil P.B."/>
            <person name="Korpole S."/>
        </authorList>
    </citation>
    <scope>NUCLEOTIDE SEQUENCE [LARGE SCALE GENOMIC DNA]</scope>
    <source>
        <strain evidence="7 8">UC</strain>
    </source>
</reference>
<feature type="domain" description="PAC" evidence="6">
    <location>
        <begin position="377"/>
        <end position="429"/>
    </location>
</feature>
<dbReference type="EMBL" id="JARUHG010000002">
    <property type="protein sequence ID" value="MDR0183239.1"/>
    <property type="molecule type" value="Genomic_DNA"/>
</dbReference>
<evidence type="ECO:0000256" key="1">
    <source>
        <dbReference type="ARBA" id="ARBA00000085"/>
    </source>
</evidence>
<dbReference type="PANTHER" id="PTHR43547">
    <property type="entry name" value="TWO-COMPONENT HISTIDINE KINASE"/>
    <property type="match status" value="1"/>
</dbReference>
<evidence type="ECO:0000256" key="2">
    <source>
        <dbReference type="ARBA" id="ARBA00012438"/>
    </source>
</evidence>
<dbReference type="InterPro" id="IPR035965">
    <property type="entry name" value="PAS-like_dom_sf"/>
</dbReference>
<feature type="domain" description="PAS" evidence="5">
    <location>
        <begin position="1"/>
        <end position="74"/>
    </location>
</feature>
<dbReference type="PRINTS" id="PR00344">
    <property type="entry name" value="BCTRLSENSOR"/>
</dbReference>
<dbReference type="Gene3D" id="1.10.287.130">
    <property type="match status" value="1"/>
</dbReference>
<dbReference type="PROSITE" id="PS50113">
    <property type="entry name" value="PAC"/>
    <property type="match status" value="3"/>
</dbReference>
<evidence type="ECO:0000259" key="4">
    <source>
        <dbReference type="PROSITE" id="PS50109"/>
    </source>
</evidence>
<dbReference type="CDD" id="cd00130">
    <property type="entry name" value="PAS"/>
    <property type="match status" value="2"/>
</dbReference>
<sequence>MSIQFDRLFQHSPNAYMVLDRQMRYLEVNHAYELITGMPRERLLGRVLFDLFPGATNEDGSPQADVLRASLERAFATGERDVLALIPYAIESETPNGPVVDVRYWSATHTPLRNDDGEVVAVMQHTTDVTEVHRLREEVRRAREATGLTSEQMSEGVLSRAAAVQRDNLRLSARLAFLTDLFEQAPGFMAVLRGPDNVFDLANEAYERLIGRRDFIGVPLRQVLPELANQGFFELLDQVRETGNPFVGRGMPVTLRQEDAEDRTLFVDFIYQPIRDSHGRIEGIFVQGADVTGREAALSALRESEGRFRTIANLVPQMVWSARANGEVDYCNQRWYDFTGLPDGATRGHEWDIALHPDDRDRAWSLWRRSLATGEAYDIEYRLRFHTGEYRWVLGRALPMRDPGGTVVRWMGTCTDIQDQKRVQEMLERSQDALRAADRQKDHFLAMLAHELRNPLAPIATAAQLLKMAPDSVQNVLQASEIIDRQAIHMGNLVEDLMDVSRVTRGLTSLKRRRVRLSDIVDAALEQTMPLMTRRGHRFTLADNTAGLELWADPSRLTQILSNLLNNAAKYTPPNGTVALEIESLGPAVLLRVRDNGVGIEPELLSRVFELFAQGESTPDRHEGGLGVGLALARSLTHLHGGTLTAFSAGPGEGSTFELRLPCNLPAAPGEDALR</sequence>
<dbReference type="SMART" id="SM00387">
    <property type="entry name" value="HATPase_c"/>
    <property type="match status" value="1"/>
</dbReference>
<dbReference type="InterPro" id="IPR036890">
    <property type="entry name" value="HATPase_C_sf"/>
</dbReference>
<dbReference type="CDD" id="cd00082">
    <property type="entry name" value="HisKA"/>
    <property type="match status" value="1"/>
</dbReference>
<dbReference type="InterPro" id="IPR036097">
    <property type="entry name" value="HisK_dim/P_sf"/>
</dbReference>
<dbReference type="SMART" id="SM00086">
    <property type="entry name" value="PAC"/>
    <property type="match status" value="2"/>
</dbReference>
<protein>
    <recommendedName>
        <fullName evidence="2">histidine kinase</fullName>
        <ecNumber evidence="2">2.7.13.3</ecNumber>
    </recommendedName>
</protein>
<dbReference type="SUPFAM" id="SSF47384">
    <property type="entry name" value="Homodimeric domain of signal transducing histidine kinase"/>
    <property type="match status" value="1"/>
</dbReference>
<dbReference type="RefSeq" id="WP_309262384.1">
    <property type="nucleotide sequence ID" value="NZ_JARUHG010000002.1"/>
</dbReference>
<keyword evidence="3" id="KW-0597">Phosphoprotein</keyword>
<feature type="domain" description="PAC" evidence="6">
    <location>
        <begin position="84"/>
        <end position="141"/>
    </location>
</feature>
<dbReference type="NCBIfam" id="TIGR00229">
    <property type="entry name" value="sensory_box"/>
    <property type="match status" value="2"/>
</dbReference>
<evidence type="ECO:0000313" key="8">
    <source>
        <dbReference type="Proteomes" id="UP001233535"/>
    </source>
</evidence>
<dbReference type="EC" id="2.7.13.3" evidence="2"/>
<feature type="domain" description="Histidine kinase" evidence="4">
    <location>
        <begin position="447"/>
        <end position="665"/>
    </location>
</feature>
<dbReference type="InterPro" id="IPR000014">
    <property type="entry name" value="PAS"/>
</dbReference>
<dbReference type="Gene3D" id="3.30.565.10">
    <property type="entry name" value="Histidine kinase-like ATPase, C-terminal domain"/>
    <property type="match status" value="1"/>
</dbReference>
<feature type="domain" description="PAC" evidence="6">
    <location>
        <begin position="249"/>
        <end position="303"/>
    </location>
</feature>
<dbReference type="SUPFAM" id="SSF55785">
    <property type="entry name" value="PYP-like sensor domain (PAS domain)"/>
    <property type="match status" value="3"/>
</dbReference>
<dbReference type="SMART" id="SM00388">
    <property type="entry name" value="HisKA"/>
    <property type="match status" value="1"/>
</dbReference>
<dbReference type="Pfam" id="PF02518">
    <property type="entry name" value="HATPase_c"/>
    <property type="match status" value="1"/>
</dbReference>
<organism evidence="7 8">
    <name type="scientific">Lysobacter arvi</name>
    <dbReference type="NCBI Taxonomy" id="3038776"/>
    <lineage>
        <taxon>Bacteria</taxon>
        <taxon>Pseudomonadati</taxon>
        <taxon>Pseudomonadota</taxon>
        <taxon>Gammaproteobacteria</taxon>
        <taxon>Lysobacterales</taxon>
        <taxon>Lysobacteraceae</taxon>
        <taxon>Lysobacter</taxon>
    </lineage>
</organism>
<dbReference type="InterPro" id="IPR003594">
    <property type="entry name" value="HATPase_dom"/>
</dbReference>
<comment type="catalytic activity">
    <reaction evidence="1">
        <text>ATP + protein L-histidine = ADP + protein N-phospho-L-histidine.</text>
        <dbReference type="EC" id="2.7.13.3"/>
    </reaction>
</comment>